<feature type="domain" description="HTH tetR-type" evidence="5">
    <location>
        <begin position="15"/>
        <end position="75"/>
    </location>
</feature>
<dbReference type="PRINTS" id="PR00455">
    <property type="entry name" value="HTHTETR"/>
</dbReference>
<dbReference type="InterPro" id="IPR050109">
    <property type="entry name" value="HTH-type_TetR-like_transc_reg"/>
</dbReference>
<name>A0ABQ1NT92_9MICC</name>
<accession>A0ABQ1NT92</accession>
<evidence type="ECO:0000313" key="7">
    <source>
        <dbReference type="Proteomes" id="UP000597761"/>
    </source>
</evidence>
<dbReference type="PROSITE" id="PS01081">
    <property type="entry name" value="HTH_TETR_1"/>
    <property type="match status" value="1"/>
</dbReference>
<protein>
    <recommendedName>
        <fullName evidence="5">HTH tetR-type domain-containing protein</fullName>
    </recommendedName>
</protein>
<evidence type="ECO:0000313" key="6">
    <source>
        <dbReference type="EMBL" id="GGC84618.1"/>
    </source>
</evidence>
<comment type="caution">
    <text evidence="6">The sequence shown here is derived from an EMBL/GenBank/DDBJ whole genome shotgun (WGS) entry which is preliminary data.</text>
</comment>
<keyword evidence="2 4" id="KW-0238">DNA-binding</keyword>
<dbReference type="SUPFAM" id="SSF46689">
    <property type="entry name" value="Homeodomain-like"/>
    <property type="match status" value="1"/>
</dbReference>
<dbReference type="EMBL" id="BMJI01000003">
    <property type="protein sequence ID" value="GGC84618.1"/>
    <property type="molecule type" value="Genomic_DNA"/>
</dbReference>
<keyword evidence="1" id="KW-0805">Transcription regulation</keyword>
<dbReference type="InterPro" id="IPR009057">
    <property type="entry name" value="Homeodomain-like_sf"/>
</dbReference>
<dbReference type="Pfam" id="PF00440">
    <property type="entry name" value="TetR_N"/>
    <property type="match status" value="1"/>
</dbReference>
<dbReference type="Gene3D" id="1.10.357.10">
    <property type="entry name" value="Tetracycline Repressor, domain 2"/>
    <property type="match status" value="1"/>
</dbReference>
<dbReference type="Proteomes" id="UP000597761">
    <property type="component" value="Unassembled WGS sequence"/>
</dbReference>
<dbReference type="RefSeq" id="WP_188666869.1">
    <property type="nucleotide sequence ID" value="NZ_BMJI01000003.1"/>
</dbReference>
<reference evidence="7" key="1">
    <citation type="journal article" date="2019" name="Int. J. Syst. Evol. Microbiol.">
        <title>The Global Catalogue of Microorganisms (GCM) 10K type strain sequencing project: providing services to taxonomists for standard genome sequencing and annotation.</title>
        <authorList>
            <consortium name="The Broad Institute Genomics Platform"/>
            <consortium name="The Broad Institute Genome Sequencing Center for Infectious Disease"/>
            <person name="Wu L."/>
            <person name="Ma J."/>
        </authorList>
    </citation>
    <scope>NUCLEOTIDE SEQUENCE [LARGE SCALE GENOMIC DNA]</scope>
    <source>
        <strain evidence="7">CGMCC 1.15480</strain>
    </source>
</reference>
<dbReference type="PANTHER" id="PTHR30055">
    <property type="entry name" value="HTH-TYPE TRANSCRIPTIONAL REGULATOR RUTR"/>
    <property type="match status" value="1"/>
</dbReference>
<dbReference type="InterPro" id="IPR023772">
    <property type="entry name" value="DNA-bd_HTH_TetR-type_CS"/>
</dbReference>
<evidence type="ECO:0000256" key="1">
    <source>
        <dbReference type="ARBA" id="ARBA00023015"/>
    </source>
</evidence>
<gene>
    <name evidence="6" type="ORF">GCM10011512_09360</name>
</gene>
<keyword evidence="7" id="KW-1185">Reference proteome</keyword>
<evidence type="ECO:0000256" key="2">
    <source>
        <dbReference type="ARBA" id="ARBA00023125"/>
    </source>
</evidence>
<sequence length="213" mass="23703">MPAGDLRPPRQERTQAAWERILDAGVAILDEHGYEGFTIASICARAGVTPPTIYARVRGKEALFFAVFEHGFEPVRRRQQEELTAAGTGTVSPQDAVRQAITAIVTTTLVHERFLRTIVHRAEDDDEIARRTRDARAGTATRFRELVLRHPEALRDAAPERIDRCFRVVFAALMARVAFGTSLDIGAETSDAEFLSDLQEIALRTLFRETAAS</sequence>
<evidence type="ECO:0000256" key="3">
    <source>
        <dbReference type="ARBA" id="ARBA00023163"/>
    </source>
</evidence>
<feature type="DNA-binding region" description="H-T-H motif" evidence="4">
    <location>
        <begin position="38"/>
        <end position="57"/>
    </location>
</feature>
<organism evidence="6 7">
    <name type="scientific">Tersicoccus solisilvae</name>
    <dbReference type="NCBI Taxonomy" id="1882339"/>
    <lineage>
        <taxon>Bacteria</taxon>
        <taxon>Bacillati</taxon>
        <taxon>Actinomycetota</taxon>
        <taxon>Actinomycetes</taxon>
        <taxon>Micrococcales</taxon>
        <taxon>Micrococcaceae</taxon>
        <taxon>Tersicoccus</taxon>
    </lineage>
</organism>
<dbReference type="PANTHER" id="PTHR30055:SF234">
    <property type="entry name" value="HTH-TYPE TRANSCRIPTIONAL REGULATOR BETI"/>
    <property type="match status" value="1"/>
</dbReference>
<dbReference type="PROSITE" id="PS50977">
    <property type="entry name" value="HTH_TETR_2"/>
    <property type="match status" value="1"/>
</dbReference>
<evidence type="ECO:0000259" key="5">
    <source>
        <dbReference type="PROSITE" id="PS50977"/>
    </source>
</evidence>
<proteinExistence type="predicted"/>
<dbReference type="InterPro" id="IPR001647">
    <property type="entry name" value="HTH_TetR"/>
</dbReference>
<evidence type="ECO:0000256" key="4">
    <source>
        <dbReference type="PROSITE-ProRule" id="PRU00335"/>
    </source>
</evidence>
<keyword evidence="3" id="KW-0804">Transcription</keyword>